<dbReference type="EMBL" id="DF820485">
    <property type="protein sequence ID" value="GAK30386.1"/>
    <property type="molecule type" value="Genomic_DNA"/>
</dbReference>
<evidence type="ECO:0000256" key="6">
    <source>
        <dbReference type="ARBA" id="ARBA00022840"/>
    </source>
</evidence>
<evidence type="ECO:0000256" key="2">
    <source>
        <dbReference type="ARBA" id="ARBA00022516"/>
    </source>
</evidence>
<evidence type="ECO:0000256" key="7">
    <source>
        <dbReference type="ARBA" id="ARBA00022842"/>
    </source>
</evidence>
<keyword evidence="4" id="KW-0547">Nucleotide-binding</keyword>
<dbReference type="AlphaFoldDB" id="A0A069CZ96"/>
<dbReference type="Proteomes" id="UP000030643">
    <property type="component" value="Unassembled WGS sequence"/>
</dbReference>
<evidence type="ECO:0000313" key="12">
    <source>
        <dbReference type="EMBL" id="GAK30386.1"/>
    </source>
</evidence>
<dbReference type="eggNOG" id="COG1577">
    <property type="taxonomic scope" value="Bacteria"/>
</dbReference>
<evidence type="ECO:0000259" key="10">
    <source>
        <dbReference type="Pfam" id="PF00288"/>
    </source>
</evidence>
<dbReference type="NCBIfam" id="TIGR00549">
    <property type="entry name" value="mevalon_kin"/>
    <property type="match status" value="1"/>
</dbReference>
<dbReference type="PANTHER" id="PTHR43290">
    <property type="entry name" value="MEVALONATE KINASE"/>
    <property type="match status" value="1"/>
</dbReference>
<name>A0A069CZ96_WEIOS</name>
<dbReference type="GO" id="GO:0019287">
    <property type="term" value="P:isopentenyl diphosphate biosynthetic process, mevalonate pathway"/>
    <property type="evidence" value="ECO:0007669"/>
    <property type="project" value="UniProtKB-UniPathway"/>
</dbReference>
<dbReference type="RefSeq" id="WP_027698501.1">
    <property type="nucleotide sequence ID" value="NZ_DF820485.1"/>
</dbReference>
<reference evidence="13" key="1">
    <citation type="journal article" date="2014" name="Genome Announc.">
        <title>Draft genome sequence of Weissella oryzae SG25T, isolated from fermented rice grains.</title>
        <authorList>
            <person name="Tanizawa Y."/>
            <person name="Fujisawa T."/>
            <person name="Mochizuki T."/>
            <person name="Kaminuma E."/>
            <person name="Suzuki Y."/>
            <person name="Nakamura Y."/>
            <person name="Tohno M."/>
        </authorList>
    </citation>
    <scope>NUCLEOTIDE SEQUENCE [LARGE SCALE GENOMIC DNA]</scope>
    <source>
        <strain evidence="13">DSM 25784 / JCM 18191 / LMG 30913 / SG25</strain>
    </source>
</reference>
<dbReference type="SUPFAM" id="SSF54211">
    <property type="entry name" value="Ribosomal protein S5 domain 2-like"/>
    <property type="match status" value="1"/>
</dbReference>
<dbReference type="PRINTS" id="PR00959">
    <property type="entry name" value="MEVGALKINASE"/>
</dbReference>
<dbReference type="InterPro" id="IPR006205">
    <property type="entry name" value="Mev_gal_kin"/>
</dbReference>
<keyword evidence="8" id="KW-0443">Lipid metabolism</keyword>
<dbReference type="InterPro" id="IPR013750">
    <property type="entry name" value="GHMP_kinase_C_dom"/>
</dbReference>
<dbReference type="PANTHER" id="PTHR43290:SF2">
    <property type="entry name" value="MEVALONATE KINASE"/>
    <property type="match status" value="1"/>
</dbReference>
<comment type="pathway">
    <text evidence="9">Isoprenoid biosynthesis; isopentenyl diphosphate biosynthesis via mevalonate pathway; isopentenyl diphosphate from (R)-mevalonate: step 1/3.</text>
</comment>
<keyword evidence="13" id="KW-1185">Reference proteome</keyword>
<gene>
    <name evidence="12" type="ORF">WOSG25_021830</name>
</gene>
<evidence type="ECO:0000256" key="4">
    <source>
        <dbReference type="ARBA" id="ARBA00022741"/>
    </source>
</evidence>
<evidence type="ECO:0000256" key="8">
    <source>
        <dbReference type="ARBA" id="ARBA00023098"/>
    </source>
</evidence>
<dbReference type="InterPro" id="IPR014721">
    <property type="entry name" value="Ribsml_uS5_D2-typ_fold_subgr"/>
</dbReference>
<dbReference type="Pfam" id="PF00288">
    <property type="entry name" value="GHMP_kinases_N"/>
    <property type="match status" value="1"/>
</dbReference>
<evidence type="ECO:0000256" key="1">
    <source>
        <dbReference type="ARBA" id="ARBA00022490"/>
    </source>
</evidence>
<dbReference type="STRING" id="1329250.WOSG25_021830"/>
<evidence type="ECO:0000256" key="5">
    <source>
        <dbReference type="ARBA" id="ARBA00022777"/>
    </source>
</evidence>
<keyword evidence="6" id="KW-0067">ATP-binding</keyword>
<dbReference type="SUPFAM" id="SSF55060">
    <property type="entry name" value="GHMP Kinase, C-terminal domain"/>
    <property type="match status" value="1"/>
</dbReference>
<keyword evidence="7" id="KW-0460">Magnesium</keyword>
<dbReference type="InterPro" id="IPR020568">
    <property type="entry name" value="Ribosomal_Su5_D2-typ_SF"/>
</dbReference>
<feature type="domain" description="GHMP kinase N-terminal" evidence="10">
    <location>
        <begin position="74"/>
        <end position="152"/>
    </location>
</feature>
<keyword evidence="2" id="KW-0444">Lipid biosynthesis</keyword>
<keyword evidence="3" id="KW-0808">Transferase</keyword>
<sequence>MLKIATGKSHAKIILLGEHAVVYNEPAIALPLPDLNMLVTVTKRDFGQIILAENYQGPLSEMTEAFEGIRQLINRLLKFFKMPNLAFSLKIQSTIPLERGMGSSAATAVAIVRAFFALFETPLSNLELQRWANVEESITHGSPSGIDAATAAHDVPVWFMKGNLPEPIAMDLDATLIIADTGVHGQTGLAVSVVREQLQNDPIETQNHLTALGDLSRAARNFLAKNSADKLGPIMTTAQEHLDAIGVSHPYLNNLINAALEAGALGAKLTGGGVGGAMLALADNHADIEAIIAALEKAGAREIWVQKYQVKRG</sequence>
<dbReference type="InterPro" id="IPR036554">
    <property type="entry name" value="GHMP_kinase_C_sf"/>
</dbReference>
<dbReference type="Gene3D" id="3.30.230.10">
    <property type="match status" value="1"/>
</dbReference>
<keyword evidence="5 12" id="KW-0418">Kinase</keyword>
<dbReference type="UniPathway" id="UPA00057">
    <property type="reaction ID" value="UER00098"/>
</dbReference>
<accession>A0A069CZ96</accession>
<dbReference type="Gene3D" id="3.30.70.890">
    <property type="entry name" value="GHMP kinase, C-terminal domain"/>
    <property type="match status" value="1"/>
</dbReference>
<dbReference type="GO" id="GO:0005829">
    <property type="term" value="C:cytosol"/>
    <property type="evidence" value="ECO:0007669"/>
    <property type="project" value="TreeGrafter"/>
</dbReference>
<protein>
    <submittedName>
        <fullName evidence="12">Mevalonate kinase</fullName>
    </submittedName>
</protein>
<feature type="domain" description="GHMP kinase C-terminal" evidence="11">
    <location>
        <begin position="223"/>
        <end position="299"/>
    </location>
</feature>
<evidence type="ECO:0000259" key="11">
    <source>
        <dbReference type="Pfam" id="PF08544"/>
    </source>
</evidence>
<dbReference type="GO" id="GO:0005524">
    <property type="term" value="F:ATP binding"/>
    <property type="evidence" value="ECO:0007669"/>
    <property type="project" value="UniProtKB-KW"/>
</dbReference>
<evidence type="ECO:0000256" key="9">
    <source>
        <dbReference type="ARBA" id="ARBA00029438"/>
    </source>
</evidence>
<dbReference type="InterPro" id="IPR006204">
    <property type="entry name" value="GHMP_kinase_N_dom"/>
</dbReference>
<keyword evidence="1" id="KW-0963">Cytoplasm</keyword>
<evidence type="ECO:0000256" key="3">
    <source>
        <dbReference type="ARBA" id="ARBA00022679"/>
    </source>
</evidence>
<evidence type="ECO:0000313" key="13">
    <source>
        <dbReference type="Proteomes" id="UP000030643"/>
    </source>
</evidence>
<dbReference type="OrthoDB" id="9764892at2"/>
<proteinExistence type="predicted"/>
<organism evidence="12 13">
    <name type="scientific">Weissella oryzae (strain DSM 25784 / JCM 18191 / LMG 30913 / SG25)</name>
    <dbReference type="NCBI Taxonomy" id="1329250"/>
    <lineage>
        <taxon>Bacteria</taxon>
        <taxon>Bacillati</taxon>
        <taxon>Bacillota</taxon>
        <taxon>Bacilli</taxon>
        <taxon>Lactobacillales</taxon>
        <taxon>Lactobacillaceae</taxon>
        <taxon>Weissella</taxon>
    </lineage>
</organism>
<dbReference type="GO" id="GO:0004496">
    <property type="term" value="F:mevalonate kinase activity"/>
    <property type="evidence" value="ECO:0007669"/>
    <property type="project" value="InterPro"/>
</dbReference>
<dbReference type="Pfam" id="PF08544">
    <property type="entry name" value="GHMP_kinases_C"/>
    <property type="match status" value="1"/>
</dbReference>